<dbReference type="EMBL" id="QEKW01000024">
    <property type="protein sequence ID" value="PVY97485.1"/>
    <property type="molecule type" value="Genomic_DNA"/>
</dbReference>
<organism evidence="5 6">
    <name type="scientific">Actinomycetospora cinnamomea</name>
    <dbReference type="NCBI Taxonomy" id="663609"/>
    <lineage>
        <taxon>Bacteria</taxon>
        <taxon>Bacillati</taxon>
        <taxon>Actinomycetota</taxon>
        <taxon>Actinomycetes</taxon>
        <taxon>Pseudonocardiales</taxon>
        <taxon>Pseudonocardiaceae</taxon>
        <taxon>Actinomycetospora</taxon>
    </lineage>
</organism>
<dbReference type="CDD" id="cd03219">
    <property type="entry name" value="ABC_Mj1267_LivG_branched"/>
    <property type="match status" value="1"/>
</dbReference>
<evidence type="ECO:0000313" key="5">
    <source>
        <dbReference type="EMBL" id="PVY97485.1"/>
    </source>
</evidence>
<dbReference type="RefSeq" id="WP_116711104.1">
    <property type="nucleotide sequence ID" value="NZ_QEKW01000024.1"/>
</dbReference>
<evidence type="ECO:0000259" key="4">
    <source>
        <dbReference type="PROSITE" id="PS50893"/>
    </source>
</evidence>
<dbReference type="GO" id="GO:0016887">
    <property type="term" value="F:ATP hydrolysis activity"/>
    <property type="evidence" value="ECO:0007669"/>
    <property type="project" value="InterPro"/>
</dbReference>
<dbReference type="PROSITE" id="PS50893">
    <property type="entry name" value="ABC_TRANSPORTER_2"/>
    <property type="match status" value="1"/>
</dbReference>
<dbReference type="Proteomes" id="UP000245639">
    <property type="component" value="Unassembled WGS sequence"/>
</dbReference>
<dbReference type="SMART" id="SM00382">
    <property type="entry name" value="AAA"/>
    <property type="match status" value="1"/>
</dbReference>
<dbReference type="PANTHER" id="PTHR45772">
    <property type="entry name" value="CONSERVED COMPONENT OF ABC TRANSPORTER FOR NATURAL AMINO ACIDS-RELATED"/>
    <property type="match status" value="1"/>
</dbReference>
<accession>A0A2U1EC75</accession>
<proteinExistence type="predicted"/>
<evidence type="ECO:0000256" key="2">
    <source>
        <dbReference type="ARBA" id="ARBA00022741"/>
    </source>
</evidence>
<sequence>MTSAVHQPPAAGGPGAAPAFAVEDVTVRFGGLTALDAVSLELGAREVHGVIGPNGAGKTTLLNVCCGFQRPDSGTLSRAGRPLAALAPHQLVDLGIARTLQGVGLFRGLTALENVMVGADRHRRAGFLAALLGLPRAEADRRALAERARSALAEVGAADVADRLPAALPYPVRKRVALARALVAEPEILFLDEPAGGLGSDDIDELAGLIRRLAERATVVLVEHHMDLVMAVCDRITVLDFGRVIAVGDPAAVQDDPAVAAAYLGEESARGDEGGTA</sequence>
<dbReference type="InterPro" id="IPR003593">
    <property type="entry name" value="AAA+_ATPase"/>
</dbReference>
<name>A0A2U1EC75_9PSEU</name>
<dbReference type="OrthoDB" id="8724465at2"/>
<dbReference type="Gene3D" id="3.40.50.300">
    <property type="entry name" value="P-loop containing nucleotide triphosphate hydrolases"/>
    <property type="match status" value="1"/>
</dbReference>
<dbReference type="GO" id="GO:0005886">
    <property type="term" value="C:plasma membrane"/>
    <property type="evidence" value="ECO:0007669"/>
    <property type="project" value="TreeGrafter"/>
</dbReference>
<dbReference type="InterPro" id="IPR032823">
    <property type="entry name" value="BCA_ABC_TP_C"/>
</dbReference>
<dbReference type="PANTHER" id="PTHR45772:SF4">
    <property type="entry name" value="ABC TRANSPORTER ATP-BINDING PROTEIN"/>
    <property type="match status" value="1"/>
</dbReference>
<evidence type="ECO:0000256" key="3">
    <source>
        <dbReference type="ARBA" id="ARBA00022840"/>
    </source>
</evidence>
<dbReference type="Pfam" id="PF00005">
    <property type="entry name" value="ABC_tran"/>
    <property type="match status" value="1"/>
</dbReference>
<dbReference type="Pfam" id="PF12399">
    <property type="entry name" value="BCA_ABC_TP_C"/>
    <property type="match status" value="1"/>
</dbReference>
<evidence type="ECO:0000313" key="6">
    <source>
        <dbReference type="Proteomes" id="UP000245639"/>
    </source>
</evidence>
<keyword evidence="1" id="KW-0813">Transport</keyword>
<protein>
    <submittedName>
        <fullName evidence="5">Branched-chain amino acid transport system ATP-binding protein</fullName>
    </submittedName>
</protein>
<dbReference type="InterPro" id="IPR027417">
    <property type="entry name" value="P-loop_NTPase"/>
</dbReference>
<gene>
    <name evidence="5" type="ORF">C8D89_12422</name>
</gene>
<keyword evidence="6" id="KW-1185">Reference proteome</keyword>
<evidence type="ECO:0000256" key="1">
    <source>
        <dbReference type="ARBA" id="ARBA00022448"/>
    </source>
</evidence>
<comment type="caution">
    <text evidence="5">The sequence shown here is derived from an EMBL/GenBank/DDBJ whole genome shotgun (WGS) entry which is preliminary data.</text>
</comment>
<dbReference type="InterPro" id="IPR051120">
    <property type="entry name" value="ABC_AA/LPS_Transport"/>
</dbReference>
<reference evidence="5 6" key="1">
    <citation type="submission" date="2018-04" db="EMBL/GenBank/DDBJ databases">
        <title>Genomic Encyclopedia of Type Strains, Phase IV (KMG-IV): sequencing the most valuable type-strain genomes for metagenomic binning, comparative biology and taxonomic classification.</title>
        <authorList>
            <person name="Goeker M."/>
        </authorList>
    </citation>
    <scope>NUCLEOTIDE SEQUENCE [LARGE SCALE GENOMIC DNA]</scope>
    <source>
        <strain evidence="5 6">DSM 45771</strain>
    </source>
</reference>
<feature type="domain" description="ABC transporter" evidence="4">
    <location>
        <begin position="20"/>
        <end position="266"/>
    </location>
</feature>
<keyword evidence="3 5" id="KW-0067">ATP-binding</keyword>
<dbReference type="InterPro" id="IPR003439">
    <property type="entry name" value="ABC_transporter-like_ATP-bd"/>
</dbReference>
<dbReference type="GO" id="GO:0005524">
    <property type="term" value="F:ATP binding"/>
    <property type="evidence" value="ECO:0007669"/>
    <property type="project" value="UniProtKB-KW"/>
</dbReference>
<keyword evidence="2" id="KW-0547">Nucleotide-binding</keyword>
<dbReference type="SUPFAM" id="SSF52540">
    <property type="entry name" value="P-loop containing nucleoside triphosphate hydrolases"/>
    <property type="match status" value="1"/>
</dbReference>
<dbReference type="AlphaFoldDB" id="A0A2U1EC75"/>